<reference evidence="2 3" key="1">
    <citation type="submission" date="2020-02" db="EMBL/GenBank/DDBJ databases">
        <title>Genome assembly of a novel Clostridium senegalense strain.</title>
        <authorList>
            <person name="Gupta T.B."/>
            <person name="Jauregui R."/>
            <person name="Maclean P."/>
            <person name="Nawarathana A."/>
            <person name="Brightwell G."/>
        </authorList>
    </citation>
    <scope>NUCLEOTIDE SEQUENCE [LARGE SCALE GENOMIC DNA]</scope>
    <source>
        <strain evidence="2 3">AGRFS4</strain>
    </source>
</reference>
<dbReference type="Proteomes" id="UP000481872">
    <property type="component" value="Unassembled WGS sequence"/>
</dbReference>
<dbReference type="EMBL" id="JAAGPU010000020">
    <property type="protein sequence ID" value="NEU05438.1"/>
    <property type="molecule type" value="Genomic_DNA"/>
</dbReference>
<comment type="caution">
    <text evidence="2">The sequence shown here is derived from an EMBL/GenBank/DDBJ whole genome shotgun (WGS) entry which is preliminary data.</text>
</comment>
<evidence type="ECO:0000313" key="3">
    <source>
        <dbReference type="Proteomes" id="UP000481872"/>
    </source>
</evidence>
<sequence length="161" mass="18410">MRNIALFINNILLILFIFDLFLRITFSTRKIFLPSHKKITKLKTESLILLCYFLSTSLIFINSLEALIIGVTILIMLKILELNKENTIFLKKIALLLCIGGSIVTLIISTISIFQYGIYSLRQSLLVVFNIASSFTKGIIDIFVAFIIIFFFINIISNIKH</sequence>
<feature type="transmembrane region" description="Helical" evidence="1">
    <location>
        <begin position="139"/>
        <end position="159"/>
    </location>
</feature>
<keyword evidence="3" id="KW-1185">Reference proteome</keyword>
<protein>
    <submittedName>
        <fullName evidence="2">Uncharacterized protein</fullName>
    </submittedName>
</protein>
<organism evidence="2 3">
    <name type="scientific">Clostridium senegalense</name>
    <dbReference type="NCBI Taxonomy" id="1465809"/>
    <lineage>
        <taxon>Bacteria</taxon>
        <taxon>Bacillati</taxon>
        <taxon>Bacillota</taxon>
        <taxon>Clostridia</taxon>
        <taxon>Eubacteriales</taxon>
        <taxon>Clostridiaceae</taxon>
        <taxon>Clostridium</taxon>
    </lineage>
</organism>
<evidence type="ECO:0000313" key="2">
    <source>
        <dbReference type="EMBL" id="NEU05438.1"/>
    </source>
</evidence>
<proteinExistence type="predicted"/>
<keyword evidence="1" id="KW-1133">Transmembrane helix</keyword>
<accession>A0A6M0H544</accession>
<keyword evidence="1" id="KW-0472">Membrane</keyword>
<name>A0A6M0H544_9CLOT</name>
<keyword evidence="1" id="KW-0812">Transmembrane</keyword>
<dbReference type="RefSeq" id="WP_061995737.1">
    <property type="nucleotide sequence ID" value="NZ_JAAGPU010000020.1"/>
</dbReference>
<evidence type="ECO:0000256" key="1">
    <source>
        <dbReference type="SAM" id="Phobius"/>
    </source>
</evidence>
<dbReference type="AlphaFoldDB" id="A0A6M0H544"/>
<feature type="transmembrane region" description="Helical" evidence="1">
    <location>
        <begin position="93"/>
        <end position="118"/>
    </location>
</feature>
<gene>
    <name evidence="2" type="ORF">G3M99_11335</name>
</gene>
<feature type="transmembrane region" description="Helical" evidence="1">
    <location>
        <begin position="6"/>
        <end position="26"/>
    </location>
</feature>
<feature type="transmembrane region" description="Helical" evidence="1">
    <location>
        <begin position="47"/>
        <end position="73"/>
    </location>
</feature>